<dbReference type="InterPro" id="IPR032675">
    <property type="entry name" value="LRR_dom_sf"/>
</dbReference>
<keyword evidence="5" id="KW-1185">Reference proteome</keyword>
<dbReference type="VEuPathDB" id="AmoebaDB:DICPUDRAFT_76524"/>
<dbReference type="SUPFAM" id="SSF52058">
    <property type="entry name" value="L domain-like"/>
    <property type="match status" value="1"/>
</dbReference>
<dbReference type="PROSITE" id="PS00022">
    <property type="entry name" value="EGF_1"/>
    <property type="match status" value="2"/>
</dbReference>
<dbReference type="GeneID" id="10503193"/>
<dbReference type="OrthoDB" id="26095at2759"/>
<keyword evidence="2" id="KW-0812">Transmembrane</keyword>
<keyword evidence="2" id="KW-0472">Membrane</keyword>
<dbReference type="OMA" id="VHINIWN"/>
<evidence type="ECO:0000256" key="2">
    <source>
        <dbReference type="SAM" id="Phobius"/>
    </source>
</evidence>
<accession>F0ZDV8</accession>
<dbReference type="Pfam" id="PF24141">
    <property type="entry name" value="LRR_ComC"/>
    <property type="match status" value="1"/>
</dbReference>
<dbReference type="PANTHER" id="PTHR24032:SF8">
    <property type="entry name" value="EGF-LIKE DOMAIN-CONTAINING PROTEIN"/>
    <property type="match status" value="1"/>
</dbReference>
<dbReference type="Pfam" id="PF01833">
    <property type="entry name" value="TIG"/>
    <property type="match status" value="1"/>
</dbReference>
<dbReference type="InterPro" id="IPR002909">
    <property type="entry name" value="IPT_dom"/>
</dbReference>
<dbReference type="Proteomes" id="UP000001064">
    <property type="component" value="Unassembled WGS sequence"/>
</dbReference>
<name>F0ZDV8_DICPU</name>
<reference evidence="5" key="1">
    <citation type="journal article" date="2011" name="Genome Biol.">
        <title>Comparative genomics of the social amoebae Dictyostelium discoideum and Dictyostelium purpureum.</title>
        <authorList>
            <consortium name="US DOE Joint Genome Institute (JGI-PGF)"/>
            <person name="Sucgang R."/>
            <person name="Kuo A."/>
            <person name="Tian X."/>
            <person name="Salerno W."/>
            <person name="Parikh A."/>
            <person name="Feasley C.L."/>
            <person name="Dalin E."/>
            <person name="Tu H."/>
            <person name="Huang E."/>
            <person name="Barry K."/>
            <person name="Lindquist E."/>
            <person name="Shapiro H."/>
            <person name="Bruce D."/>
            <person name="Schmutz J."/>
            <person name="Salamov A."/>
            <person name="Fey P."/>
            <person name="Gaudet P."/>
            <person name="Anjard C."/>
            <person name="Babu M.M."/>
            <person name="Basu S."/>
            <person name="Bushmanova Y."/>
            <person name="van der Wel H."/>
            <person name="Katoh-Kurasawa M."/>
            <person name="Dinh C."/>
            <person name="Coutinho P.M."/>
            <person name="Saito T."/>
            <person name="Elias M."/>
            <person name="Schaap P."/>
            <person name="Kay R.R."/>
            <person name="Henrissat B."/>
            <person name="Eichinger L."/>
            <person name="Rivero F."/>
            <person name="Putnam N.H."/>
            <person name="West C.M."/>
            <person name="Loomis W.F."/>
            <person name="Chisholm R.L."/>
            <person name="Shaulsky G."/>
            <person name="Strassmann J.E."/>
            <person name="Queller D.C."/>
            <person name="Kuspa A."/>
            <person name="Grigoriev I.V."/>
        </authorList>
    </citation>
    <scope>NUCLEOTIDE SEQUENCE [LARGE SCALE GENOMIC DNA]</scope>
    <source>
        <strain evidence="5">QSDP1</strain>
    </source>
</reference>
<dbReference type="KEGG" id="dpp:DICPUDRAFT_76524"/>
<dbReference type="Pfam" id="PF22933">
    <property type="entry name" value="ComC_SSD"/>
    <property type="match status" value="1"/>
</dbReference>
<evidence type="ECO:0000256" key="1">
    <source>
        <dbReference type="PROSITE-ProRule" id="PRU00076"/>
    </source>
</evidence>
<dbReference type="Gene3D" id="2.60.40.10">
    <property type="entry name" value="Immunoglobulins"/>
    <property type="match status" value="1"/>
</dbReference>
<organism evidence="4 5">
    <name type="scientific">Dictyostelium purpureum</name>
    <name type="common">Slime mold</name>
    <dbReference type="NCBI Taxonomy" id="5786"/>
    <lineage>
        <taxon>Eukaryota</taxon>
        <taxon>Amoebozoa</taxon>
        <taxon>Evosea</taxon>
        <taxon>Eumycetozoa</taxon>
        <taxon>Dictyostelia</taxon>
        <taxon>Dictyosteliales</taxon>
        <taxon>Dictyosteliaceae</taxon>
        <taxon>Dictyostelium</taxon>
    </lineage>
</organism>
<evidence type="ECO:0000259" key="3">
    <source>
        <dbReference type="PROSITE" id="PS50026"/>
    </source>
</evidence>
<dbReference type="InterPro" id="IPR013783">
    <property type="entry name" value="Ig-like_fold"/>
</dbReference>
<feature type="disulfide bond" evidence="1">
    <location>
        <begin position="650"/>
        <end position="659"/>
    </location>
</feature>
<evidence type="ECO:0000313" key="5">
    <source>
        <dbReference type="Proteomes" id="UP000001064"/>
    </source>
</evidence>
<dbReference type="InParanoid" id="F0ZDV8"/>
<feature type="disulfide bond" evidence="1">
    <location>
        <begin position="632"/>
        <end position="642"/>
    </location>
</feature>
<proteinExistence type="predicted"/>
<dbReference type="InterPro" id="IPR054484">
    <property type="entry name" value="ComC_SSD"/>
</dbReference>
<dbReference type="PANTHER" id="PTHR24032">
    <property type="entry name" value="EGF-LIKE DOMAIN-CONTAINING PROTEIN-RELATED-RELATED"/>
    <property type="match status" value="1"/>
</dbReference>
<dbReference type="EMBL" id="GL870989">
    <property type="protein sequence ID" value="EGC37847.1"/>
    <property type="molecule type" value="Genomic_DNA"/>
</dbReference>
<sequence>MIFVHQQKSSFTSLSSTTTIYPQDIDCFQNANRIELNNFFLSQDFLSYTFKYPFNLITKDCNNYQFNAPLFKFSMFSFSTDLAITIDLSKIVQVGSINSNAPSVIFNNDLNSSLYRELKTFTLTTKNIPNLNNLFLDNLSLSILKPYNISSWNYFSTLNSVKTITLNGNSLSDYYPFPYALLSNSQFNIKSLNLNLRLEEPTSTIDLNITSLETLKMDTKDMFTFKGSIPFSKLPNLKYFEMTGTSISNLPPFSLLTSKYVYISKNRFDTKLPEKFNYTNTIQVLDISNNKITGTIDQTYCSVYLNVSNNLLNGKIPSCFTCYFANPKVFYNFSGNSFQNYQDNLPCTTIKPSIRANGNEIILYGNDIGFYSSDISTVPKLDFEVLIPNLMFMATSNLKGIFIVTFVGPNLEFTLTNDPKPPTPETITFFTLNETVLIKGSYFSYINEENKVTFNKELCMVIASSFYQIECYFPAAKSYSKDVLYNGIINVNGLISPPFTANFSIVNDYKVCPGNCSSDVSKGFCNIMYGLCICSPNWFGRNCEKPMANVSFIVPSSTLGGVVLINGFFGDIHTDLIVEIGNLECYVNFVRSDLINCTLGAGRGVKNVAVTQNGYSWMGLSAYKYQEPHISCFNNCSNNGECLENGICSCYKDYKGIDCNSLSSPEDNSLPESQSSVSNSSQISINNQQTNFEILITNLYELNIENEIVKNHNLTDKWISGKKDINTYTFTQNLTTNLQRNSVIQVIIEDIKEDKVIEFAHQLYKIDKNSIKVTIDIQNYIYESALNTLSLIFQSKVSELENTEINNCNNNSITISNNLDDPSLNNNFIQIKKNGKILYGRFLPIVLSDNKPTFITSNIIPNSNKTDEDNEKTIKVSINLPHCKYSCLIDPDFQVLLSSDFKKSCDGNKKLNYILPISIVIPVIGVSAITALSVYYYKRHSQKKDFENKMEKLKNFS</sequence>
<keyword evidence="1" id="KW-0245">EGF-like domain</keyword>
<dbReference type="InterPro" id="IPR057013">
    <property type="entry name" value="LRR_ComC"/>
</dbReference>
<dbReference type="eggNOG" id="KOG1225">
    <property type="taxonomic scope" value="Eukaryota"/>
</dbReference>
<feature type="domain" description="EGF-like" evidence="3">
    <location>
        <begin position="628"/>
        <end position="660"/>
    </location>
</feature>
<dbReference type="STRING" id="5786.F0ZDV8"/>
<dbReference type="RefSeq" id="XP_003285597.1">
    <property type="nucleotide sequence ID" value="XM_003285549.1"/>
</dbReference>
<keyword evidence="1" id="KW-1015">Disulfide bond</keyword>
<comment type="caution">
    <text evidence="1">Lacks conserved residue(s) required for the propagation of feature annotation.</text>
</comment>
<gene>
    <name evidence="4" type="ORF">DICPUDRAFT_76524</name>
</gene>
<keyword evidence="2" id="KW-1133">Transmembrane helix</keyword>
<dbReference type="Gene3D" id="3.80.10.10">
    <property type="entry name" value="Ribonuclease Inhibitor"/>
    <property type="match status" value="1"/>
</dbReference>
<dbReference type="PROSITE" id="PS50026">
    <property type="entry name" value="EGF_3"/>
    <property type="match status" value="1"/>
</dbReference>
<evidence type="ECO:0000313" key="4">
    <source>
        <dbReference type="EMBL" id="EGC37847.1"/>
    </source>
</evidence>
<protein>
    <recommendedName>
        <fullName evidence="3">EGF-like domain-containing protein</fullName>
    </recommendedName>
</protein>
<dbReference type="AlphaFoldDB" id="F0ZDV8"/>
<dbReference type="InterPro" id="IPR000742">
    <property type="entry name" value="EGF"/>
</dbReference>
<feature type="transmembrane region" description="Helical" evidence="2">
    <location>
        <begin position="913"/>
        <end position="937"/>
    </location>
</feature>
<dbReference type="InterPro" id="IPR053331">
    <property type="entry name" value="EGF-like_comC"/>
</dbReference>